<reference evidence="8 9" key="1">
    <citation type="journal article" date="2011" name="J. Bacteriol.">
        <title>Genome sequence of 'Pedosphaera parvula' Ellin514, an aerobic Verrucomicrobial isolate from pasture soil.</title>
        <authorList>
            <person name="Kant R."/>
            <person name="van Passel M.W."/>
            <person name="Sangwan P."/>
            <person name="Palva A."/>
            <person name="Lucas S."/>
            <person name="Copeland A."/>
            <person name="Lapidus A."/>
            <person name="Glavina Del Rio T."/>
            <person name="Dalin E."/>
            <person name="Tice H."/>
            <person name="Bruce D."/>
            <person name="Goodwin L."/>
            <person name="Pitluck S."/>
            <person name="Chertkov O."/>
            <person name="Larimer F.W."/>
            <person name="Land M.L."/>
            <person name="Hauser L."/>
            <person name="Brettin T.S."/>
            <person name="Detter J.C."/>
            <person name="Han S."/>
            <person name="de Vos W.M."/>
            <person name="Janssen P.H."/>
            <person name="Smidt H."/>
        </authorList>
    </citation>
    <scope>NUCLEOTIDE SEQUENCE [LARGE SCALE GENOMIC DNA]</scope>
    <source>
        <strain evidence="8 9">Ellin514</strain>
    </source>
</reference>
<name>B9XD56_PEDPL</name>
<evidence type="ECO:0000313" key="9">
    <source>
        <dbReference type="Proteomes" id="UP000003688"/>
    </source>
</evidence>
<dbReference type="AlphaFoldDB" id="B9XD56"/>
<evidence type="ECO:0000256" key="2">
    <source>
        <dbReference type="ARBA" id="ARBA00010944"/>
    </source>
</evidence>
<dbReference type="GO" id="GO:0008831">
    <property type="term" value="F:dTDP-4-dehydrorhamnose reductase activity"/>
    <property type="evidence" value="ECO:0007669"/>
    <property type="project" value="UniProtKB-EC"/>
</dbReference>
<comment type="function">
    <text evidence="6">Catalyzes the reduction of dTDP-6-deoxy-L-lyxo-4-hexulose to yield dTDP-L-rhamnose.</text>
</comment>
<dbReference type="OrthoDB" id="181513at2"/>
<dbReference type="Proteomes" id="UP000003688">
    <property type="component" value="Unassembled WGS sequence"/>
</dbReference>
<evidence type="ECO:0000259" key="7">
    <source>
        <dbReference type="Pfam" id="PF04321"/>
    </source>
</evidence>
<protein>
    <recommendedName>
        <fullName evidence="4 6">dTDP-4-dehydrorhamnose reductase</fullName>
        <ecNumber evidence="3 6">1.1.1.133</ecNumber>
    </recommendedName>
</protein>
<dbReference type="EMBL" id="ABOX02000005">
    <property type="protein sequence ID" value="EEF62402.1"/>
    <property type="molecule type" value="Genomic_DNA"/>
</dbReference>
<organism evidence="8 9">
    <name type="scientific">Pedosphaera parvula (strain Ellin514)</name>
    <dbReference type="NCBI Taxonomy" id="320771"/>
    <lineage>
        <taxon>Bacteria</taxon>
        <taxon>Pseudomonadati</taxon>
        <taxon>Verrucomicrobiota</taxon>
        <taxon>Pedosphaerae</taxon>
        <taxon>Pedosphaerales</taxon>
        <taxon>Pedosphaeraceae</taxon>
        <taxon>Pedosphaera</taxon>
    </lineage>
</organism>
<evidence type="ECO:0000256" key="3">
    <source>
        <dbReference type="ARBA" id="ARBA00012929"/>
    </source>
</evidence>
<accession>B9XD56</accession>
<keyword evidence="6" id="KW-0521">NADP</keyword>
<comment type="catalytic activity">
    <reaction evidence="5">
        <text>dTDP-beta-L-rhamnose + NADP(+) = dTDP-4-dehydro-beta-L-rhamnose + NADPH + H(+)</text>
        <dbReference type="Rhea" id="RHEA:21796"/>
        <dbReference type="ChEBI" id="CHEBI:15378"/>
        <dbReference type="ChEBI" id="CHEBI:57510"/>
        <dbReference type="ChEBI" id="CHEBI:57783"/>
        <dbReference type="ChEBI" id="CHEBI:58349"/>
        <dbReference type="ChEBI" id="CHEBI:62830"/>
        <dbReference type="EC" id="1.1.1.133"/>
    </reaction>
</comment>
<evidence type="ECO:0000256" key="6">
    <source>
        <dbReference type="RuleBase" id="RU364082"/>
    </source>
</evidence>
<dbReference type="Pfam" id="PF04321">
    <property type="entry name" value="RmlD_sub_bind"/>
    <property type="match status" value="1"/>
</dbReference>
<evidence type="ECO:0000256" key="4">
    <source>
        <dbReference type="ARBA" id="ARBA00017099"/>
    </source>
</evidence>
<keyword evidence="9" id="KW-1185">Reference proteome</keyword>
<proteinExistence type="inferred from homology"/>
<comment type="similarity">
    <text evidence="2 6">Belongs to the dTDP-4-dehydrorhamnose reductase family.</text>
</comment>
<dbReference type="PANTHER" id="PTHR10491:SF4">
    <property type="entry name" value="METHIONINE ADENOSYLTRANSFERASE 2 SUBUNIT BETA"/>
    <property type="match status" value="1"/>
</dbReference>
<feature type="non-terminal residue" evidence="8">
    <location>
        <position position="102"/>
    </location>
</feature>
<gene>
    <name evidence="8" type="ORF">Cflav_PD5037</name>
</gene>
<keyword evidence="6" id="KW-0560">Oxidoreductase</keyword>
<dbReference type="RefSeq" id="WP_007413754.1">
    <property type="nucleotide sequence ID" value="NZ_ABOX02000005.1"/>
</dbReference>
<dbReference type="InterPro" id="IPR005913">
    <property type="entry name" value="dTDP_dehydrorham_reduct"/>
</dbReference>
<evidence type="ECO:0000313" key="8">
    <source>
        <dbReference type="EMBL" id="EEF62402.1"/>
    </source>
</evidence>
<dbReference type="InterPro" id="IPR036291">
    <property type="entry name" value="NAD(P)-bd_dom_sf"/>
</dbReference>
<sequence length="102" mass="11174">MILLLGATGYIGQAFATELQKRHQPFTALSRKELDYTKFELFLKHLQRTKPEFVVNAAGYTGKPNVDACENAKADTLQGNTLLPQTIAQACAAAQVPWGHVS</sequence>
<comment type="pathway">
    <text evidence="1 6">Carbohydrate biosynthesis; dTDP-L-rhamnose biosynthesis.</text>
</comment>
<dbReference type="EC" id="1.1.1.133" evidence="3 6"/>
<evidence type="ECO:0000256" key="5">
    <source>
        <dbReference type="ARBA" id="ARBA00048200"/>
    </source>
</evidence>
<dbReference type="Gene3D" id="3.40.50.720">
    <property type="entry name" value="NAD(P)-binding Rossmann-like Domain"/>
    <property type="match status" value="1"/>
</dbReference>
<dbReference type="SUPFAM" id="SSF51735">
    <property type="entry name" value="NAD(P)-binding Rossmann-fold domains"/>
    <property type="match status" value="1"/>
</dbReference>
<comment type="caution">
    <text evidence="8">The sequence shown here is derived from an EMBL/GenBank/DDBJ whole genome shotgun (WGS) entry which is preliminary data.</text>
</comment>
<dbReference type="PANTHER" id="PTHR10491">
    <property type="entry name" value="DTDP-4-DEHYDRORHAMNOSE REDUCTASE"/>
    <property type="match status" value="1"/>
</dbReference>
<feature type="domain" description="RmlD-like substrate binding" evidence="7">
    <location>
        <begin position="2"/>
        <end position="102"/>
    </location>
</feature>
<evidence type="ECO:0000256" key="1">
    <source>
        <dbReference type="ARBA" id="ARBA00004781"/>
    </source>
</evidence>
<dbReference type="InterPro" id="IPR029903">
    <property type="entry name" value="RmlD-like-bd"/>
</dbReference>
<dbReference type="STRING" id="320771.Cflav_PD5037"/>